<feature type="signal peptide" evidence="2">
    <location>
        <begin position="1"/>
        <end position="21"/>
    </location>
</feature>
<dbReference type="AlphaFoldDB" id="A0AA35WP66"/>
<protein>
    <submittedName>
        <fullName evidence="3">Uncharacterized protein</fullName>
    </submittedName>
</protein>
<gene>
    <name evidence="3" type="ORF">GBAR_LOCUS12618</name>
</gene>
<dbReference type="Proteomes" id="UP001174909">
    <property type="component" value="Unassembled WGS sequence"/>
</dbReference>
<keyword evidence="4" id="KW-1185">Reference proteome</keyword>
<feature type="chain" id="PRO_5041339447" evidence="2">
    <location>
        <begin position="22"/>
        <end position="125"/>
    </location>
</feature>
<keyword evidence="2" id="KW-0732">Signal</keyword>
<dbReference type="EMBL" id="CASHTH010001875">
    <property type="protein sequence ID" value="CAI8021222.1"/>
    <property type="molecule type" value="Genomic_DNA"/>
</dbReference>
<feature type="region of interest" description="Disordered" evidence="1">
    <location>
        <begin position="29"/>
        <end position="49"/>
    </location>
</feature>
<comment type="caution">
    <text evidence="3">The sequence shown here is derived from an EMBL/GenBank/DDBJ whole genome shotgun (WGS) entry which is preliminary data.</text>
</comment>
<sequence>MKIFTAVTLVVFLCCLEVALCYPSWPAAKPRGRPQGLSVGTPGSTGGNTLRRLGKTQGMLEKPKSHVLKTAIAQQGYEIQERCYCMTRCSGPEISVDSKDECCQMGGRSYRKSSYFFDYCFEPCN</sequence>
<organism evidence="3 4">
    <name type="scientific">Geodia barretti</name>
    <name type="common">Barrett's horny sponge</name>
    <dbReference type="NCBI Taxonomy" id="519541"/>
    <lineage>
        <taxon>Eukaryota</taxon>
        <taxon>Metazoa</taxon>
        <taxon>Porifera</taxon>
        <taxon>Demospongiae</taxon>
        <taxon>Heteroscleromorpha</taxon>
        <taxon>Tetractinellida</taxon>
        <taxon>Astrophorina</taxon>
        <taxon>Geodiidae</taxon>
        <taxon>Geodia</taxon>
    </lineage>
</organism>
<evidence type="ECO:0000313" key="4">
    <source>
        <dbReference type="Proteomes" id="UP001174909"/>
    </source>
</evidence>
<evidence type="ECO:0000256" key="1">
    <source>
        <dbReference type="SAM" id="MobiDB-lite"/>
    </source>
</evidence>
<proteinExistence type="predicted"/>
<accession>A0AA35WP66</accession>
<reference evidence="3" key="1">
    <citation type="submission" date="2023-03" db="EMBL/GenBank/DDBJ databases">
        <authorList>
            <person name="Steffen K."/>
            <person name="Cardenas P."/>
        </authorList>
    </citation>
    <scope>NUCLEOTIDE SEQUENCE</scope>
</reference>
<evidence type="ECO:0000313" key="3">
    <source>
        <dbReference type="EMBL" id="CAI8021222.1"/>
    </source>
</evidence>
<evidence type="ECO:0000256" key="2">
    <source>
        <dbReference type="SAM" id="SignalP"/>
    </source>
</evidence>
<name>A0AA35WP66_GEOBA</name>